<accession>A0A383CS87</accession>
<keyword evidence="1" id="KW-0315">Glutamine amidotransferase</keyword>
<name>A0A383CS87_9ZZZZ</name>
<sequence>MIILIDNYDSFTFNVFHYLGEIGAKIKVYRNDKISSEEILEMKPQGIILSPGPKTPNDAGICLDLINKNQNLPMLGICLGHQSIGQAYGGKVVECEEIMHGKIDKITHLNHPLFNGINNTFQATRYHSLIIEKKTLPSQLKVIAETKKKIIMGITHTSKKIFGLQFHPESIGTEIGKSILENFLHIIHYES</sequence>
<protein>
    <recommendedName>
        <fullName evidence="2">Glutamine amidotransferase domain-containing protein</fullName>
    </recommendedName>
</protein>
<dbReference type="InterPro" id="IPR017926">
    <property type="entry name" value="GATASE"/>
</dbReference>
<dbReference type="FunFam" id="3.40.50.880:FF:000003">
    <property type="entry name" value="Anthranilate synthase component II"/>
    <property type="match status" value="1"/>
</dbReference>
<organism evidence="3">
    <name type="scientific">marine metagenome</name>
    <dbReference type="NCBI Taxonomy" id="408172"/>
    <lineage>
        <taxon>unclassified sequences</taxon>
        <taxon>metagenomes</taxon>
        <taxon>ecological metagenomes</taxon>
    </lineage>
</organism>
<dbReference type="GO" id="GO:0004049">
    <property type="term" value="F:anthranilate synthase activity"/>
    <property type="evidence" value="ECO:0007669"/>
    <property type="project" value="TreeGrafter"/>
</dbReference>
<dbReference type="PANTHER" id="PTHR43418">
    <property type="entry name" value="MULTIFUNCTIONAL TRYPTOPHAN BIOSYNTHESIS PROTEIN-RELATED"/>
    <property type="match status" value="1"/>
</dbReference>
<dbReference type="Pfam" id="PF00117">
    <property type="entry name" value="GATase"/>
    <property type="match status" value="1"/>
</dbReference>
<evidence type="ECO:0000256" key="1">
    <source>
        <dbReference type="ARBA" id="ARBA00022962"/>
    </source>
</evidence>
<dbReference type="EMBL" id="UINC01211141">
    <property type="protein sequence ID" value="SVE34913.1"/>
    <property type="molecule type" value="Genomic_DNA"/>
</dbReference>
<dbReference type="PRINTS" id="PR00096">
    <property type="entry name" value="GATASE"/>
</dbReference>
<dbReference type="InterPro" id="IPR029062">
    <property type="entry name" value="Class_I_gatase-like"/>
</dbReference>
<dbReference type="CDD" id="cd01743">
    <property type="entry name" value="GATase1_Anthranilate_Synthase"/>
    <property type="match status" value="1"/>
</dbReference>
<dbReference type="PANTHER" id="PTHR43418:SF4">
    <property type="entry name" value="MULTIFUNCTIONAL TRYPTOPHAN BIOSYNTHESIS PROTEIN"/>
    <property type="match status" value="1"/>
</dbReference>
<dbReference type="SUPFAM" id="SSF52317">
    <property type="entry name" value="Class I glutamine amidotransferase-like"/>
    <property type="match status" value="1"/>
</dbReference>
<dbReference type="GO" id="GO:0005829">
    <property type="term" value="C:cytosol"/>
    <property type="evidence" value="ECO:0007669"/>
    <property type="project" value="TreeGrafter"/>
</dbReference>
<reference evidence="3" key="1">
    <citation type="submission" date="2018-05" db="EMBL/GenBank/DDBJ databases">
        <authorList>
            <person name="Lanie J.A."/>
            <person name="Ng W.-L."/>
            <person name="Kazmierczak K.M."/>
            <person name="Andrzejewski T.M."/>
            <person name="Davidsen T.M."/>
            <person name="Wayne K.J."/>
            <person name="Tettelin H."/>
            <person name="Glass J.I."/>
            <person name="Rusch D."/>
            <person name="Podicherti R."/>
            <person name="Tsui H.-C.T."/>
            <person name="Winkler M.E."/>
        </authorList>
    </citation>
    <scope>NUCLEOTIDE SEQUENCE</scope>
</reference>
<dbReference type="NCBIfam" id="TIGR00566">
    <property type="entry name" value="trpG_papA"/>
    <property type="match status" value="1"/>
</dbReference>
<dbReference type="Gene3D" id="3.40.50.880">
    <property type="match status" value="1"/>
</dbReference>
<dbReference type="GO" id="GO:0000162">
    <property type="term" value="P:L-tryptophan biosynthetic process"/>
    <property type="evidence" value="ECO:0007669"/>
    <property type="project" value="TreeGrafter"/>
</dbReference>
<evidence type="ECO:0000313" key="3">
    <source>
        <dbReference type="EMBL" id="SVE34913.1"/>
    </source>
</evidence>
<evidence type="ECO:0000259" key="2">
    <source>
        <dbReference type="Pfam" id="PF00117"/>
    </source>
</evidence>
<dbReference type="PROSITE" id="PS51273">
    <property type="entry name" value="GATASE_TYPE_1"/>
    <property type="match status" value="1"/>
</dbReference>
<dbReference type="InterPro" id="IPR050472">
    <property type="entry name" value="Anth_synth/Amidotransfase"/>
</dbReference>
<dbReference type="PRINTS" id="PR00097">
    <property type="entry name" value="ANTSNTHASEII"/>
</dbReference>
<gene>
    <name evidence="3" type="ORF">METZ01_LOCUS487767</name>
</gene>
<feature type="domain" description="Glutamine amidotransferase" evidence="2">
    <location>
        <begin position="4"/>
        <end position="185"/>
    </location>
</feature>
<dbReference type="AlphaFoldDB" id="A0A383CS87"/>
<dbReference type="PRINTS" id="PR00099">
    <property type="entry name" value="CPSGATASE"/>
</dbReference>
<proteinExistence type="predicted"/>
<dbReference type="InterPro" id="IPR006221">
    <property type="entry name" value="TrpG/PapA_dom"/>
</dbReference>